<protein>
    <submittedName>
        <fullName evidence="7">p-loop containing nucleoside triphosphate hydrolase protein</fullName>
    </submittedName>
</protein>
<accession>A0A0D7ARJ1</accession>
<sequence>MLVVVLGQSDAGKSTFCKQFQLMHAPHIFEDELPLWRPIIYLNIIRAVRAIFDDIELASVVPTSDVAQELAELRLQLLPLFAVEEALVSEFNGGFAVPRTRRPTAYLPTGKAPLALPLVGSRSAAGGAPTDASSLSTASTSDHTAEQLASRTITFTHSAIAQLWRHPYVQKLSRLGQLQLEESASYFLKNVFRISQIDYFPTSEDVLHTRLETLGIIEHSIYGHPTRDSFRCNWMLYDVSGTARGRRHAWAPFFDAANAIVFVAPISAFDQYTDEGQCVPGQYTNRIEHSLRLFEAVVANPLLANANFVLMLNKVDVLKQKLASGVHVAKYLTSYGNRPNTYWDVADYFRAHFVKAYEKRHMHAKTKPCFKFFTTLTDVQQTQQMILNLGETIMRNYVQSCPVL</sequence>
<evidence type="ECO:0000313" key="7">
    <source>
        <dbReference type="EMBL" id="KIY53423.1"/>
    </source>
</evidence>
<evidence type="ECO:0000256" key="3">
    <source>
        <dbReference type="ARBA" id="ARBA00023134"/>
    </source>
</evidence>
<keyword evidence="4" id="KW-0807">Transducer</keyword>
<evidence type="ECO:0000256" key="4">
    <source>
        <dbReference type="ARBA" id="ARBA00023224"/>
    </source>
</evidence>
<organism evidence="7 8">
    <name type="scientific">Fistulina hepatica ATCC 64428</name>
    <dbReference type="NCBI Taxonomy" id="1128425"/>
    <lineage>
        <taxon>Eukaryota</taxon>
        <taxon>Fungi</taxon>
        <taxon>Dikarya</taxon>
        <taxon>Basidiomycota</taxon>
        <taxon>Agaricomycotina</taxon>
        <taxon>Agaricomycetes</taxon>
        <taxon>Agaricomycetidae</taxon>
        <taxon>Agaricales</taxon>
        <taxon>Fistulinaceae</taxon>
        <taxon>Fistulina</taxon>
    </lineage>
</organism>
<dbReference type="Gene3D" id="3.40.50.300">
    <property type="entry name" value="P-loop containing nucleotide triphosphate hydrolases"/>
    <property type="match status" value="2"/>
</dbReference>
<dbReference type="PANTHER" id="PTHR10218">
    <property type="entry name" value="GTP-BINDING PROTEIN ALPHA SUBUNIT"/>
    <property type="match status" value="1"/>
</dbReference>
<proteinExistence type="predicted"/>
<keyword evidence="6" id="KW-0460">Magnesium</keyword>
<dbReference type="InterPro" id="IPR001019">
    <property type="entry name" value="Gprotein_alpha_su"/>
</dbReference>
<dbReference type="GO" id="GO:0007188">
    <property type="term" value="P:adenylate cyclase-modulating G protein-coupled receptor signaling pathway"/>
    <property type="evidence" value="ECO:0007669"/>
    <property type="project" value="TreeGrafter"/>
</dbReference>
<dbReference type="PRINTS" id="PR00318">
    <property type="entry name" value="GPROTEINA"/>
</dbReference>
<gene>
    <name evidence="7" type="ORF">FISHEDRAFT_63351</name>
</gene>
<keyword evidence="7" id="KW-0378">Hydrolase</keyword>
<dbReference type="FunFam" id="3.40.50.300:FF:000692">
    <property type="entry name" value="Guanine nucleotide-binding protein subunit alpha"/>
    <property type="match status" value="1"/>
</dbReference>
<dbReference type="PROSITE" id="PS51882">
    <property type="entry name" value="G_ALPHA"/>
    <property type="match status" value="1"/>
</dbReference>
<keyword evidence="1 6" id="KW-0479">Metal-binding</keyword>
<dbReference type="OrthoDB" id="5817230at2759"/>
<keyword evidence="2 5" id="KW-0547">Nucleotide-binding</keyword>
<feature type="binding site" evidence="6">
    <location>
        <position position="213"/>
    </location>
    <ligand>
        <name>Mg(2+)</name>
        <dbReference type="ChEBI" id="CHEBI:18420"/>
    </ligand>
</feature>
<evidence type="ECO:0000313" key="8">
    <source>
        <dbReference type="Proteomes" id="UP000054144"/>
    </source>
</evidence>
<dbReference type="GO" id="GO:0031683">
    <property type="term" value="F:G-protein beta/gamma-subunit complex binding"/>
    <property type="evidence" value="ECO:0007669"/>
    <property type="project" value="InterPro"/>
</dbReference>
<dbReference type="PANTHER" id="PTHR10218:SF360">
    <property type="entry name" value="GUANINE NUCLEOTIDE-BINDING PROTEIN SUBUNIT ALPHA HOMOLOG"/>
    <property type="match status" value="1"/>
</dbReference>
<dbReference type="EMBL" id="KN881617">
    <property type="protein sequence ID" value="KIY53423.1"/>
    <property type="molecule type" value="Genomic_DNA"/>
</dbReference>
<dbReference type="InterPro" id="IPR011025">
    <property type="entry name" value="GproteinA_insert"/>
</dbReference>
<reference evidence="7 8" key="1">
    <citation type="journal article" date="2015" name="Fungal Genet. Biol.">
        <title>Evolution of novel wood decay mechanisms in Agaricales revealed by the genome sequences of Fistulina hepatica and Cylindrobasidium torrendii.</title>
        <authorList>
            <person name="Floudas D."/>
            <person name="Held B.W."/>
            <person name="Riley R."/>
            <person name="Nagy L.G."/>
            <person name="Koehler G."/>
            <person name="Ransdell A.S."/>
            <person name="Younus H."/>
            <person name="Chow J."/>
            <person name="Chiniquy J."/>
            <person name="Lipzen A."/>
            <person name="Tritt A."/>
            <person name="Sun H."/>
            <person name="Haridas S."/>
            <person name="LaButti K."/>
            <person name="Ohm R.A."/>
            <person name="Kues U."/>
            <person name="Blanchette R.A."/>
            <person name="Grigoriev I.V."/>
            <person name="Minto R.E."/>
            <person name="Hibbett D.S."/>
        </authorList>
    </citation>
    <scope>NUCLEOTIDE SEQUENCE [LARGE SCALE GENOMIC DNA]</scope>
    <source>
        <strain evidence="7 8">ATCC 64428</strain>
    </source>
</reference>
<dbReference type="AlphaFoldDB" id="A0A0D7ARJ1"/>
<dbReference type="GO" id="GO:0046872">
    <property type="term" value="F:metal ion binding"/>
    <property type="evidence" value="ECO:0007669"/>
    <property type="project" value="UniProtKB-KW"/>
</dbReference>
<evidence type="ECO:0000256" key="2">
    <source>
        <dbReference type="ARBA" id="ARBA00022741"/>
    </source>
</evidence>
<dbReference type="InterPro" id="IPR027417">
    <property type="entry name" value="P-loop_NTPase"/>
</dbReference>
<keyword evidence="8" id="KW-1185">Reference proteome</keyword>
<dbReference type="SUPFAM" id="SSF47895">
    <property type="entry name" value="Transducin (alpha subunit), insertion domain"/>
    <property type="match status" value="1"/>
</dbReference>
<feature type="binding site" evidence="5">
    <location>
        <begin position="207"/>
        <end position="213"/>
    </location>
    <ligand>
        <name>GTP</name>
        <dbReference type="ChEBI" id="CHEBI:37565"/>
    </ligand>
</feature>
<dbReference type="GO" id="GO:0005834">
    <property type="term" value="C:heterotrimeric G-protein complex"/>
    <property type="evidence" value="ECO:0007669"/>
    <property type="project" value="TreeGrafter"/>
</dbReference>
<feature type="binding site" evidence="5">
    <location>
        <begin position="313"/>
        <end position="316"/>
    </location>
    <ligand>
        <name>GTP</name>
        <dbReference type="ChEBI" id="CHEBI:37565"/>
    </ligand>
</feature>
<dbReference type="GO" id="GO:0005525">
    <property type="term" value="F:GTP binding"/>
    <property type="evidence" value="ECO:0007669"/>
    <property type="project" value="UniProtKB-KW"/>
</dbReference>
<dbReference type="GO" id="GO:0005737">
    <property type="term" value="C:cytoplasm"/>
    <property type="evidence" value="ECO:0007669"/>
    <property type="project" value="TreeGrafter"/>
</dbReference>
<dbReference type="Proteomes" id="UP000054144">
    <property type="component" value="Unassembled WGS sequence"/>
</dbReference>
<evidence type="ECO:0000256" key="6">
    <source>
        <dbReference type="PIRSR" id="PIRSR601019-2"/>
    </source>
</evidence>
<evidence type="ECO:0000256" key="5">
    <source>
        <dbReference type="PIRSR" id="PIRSR601019-1"/>
    </source>
</evidence>
<evidence type="ECO:0000256" key="1">
    <source>
        <dbReference type="ARBA" id="ARBA00022723"/>
    </source>
</evidence>
<dbReference type="Gene3D" id="1.10.400.10">
    <property type="entry name" value="GI Alpha 1, domain 2-like"/>
    <property type="match status" value="2"/>
</dbReference>
<dbReference type="GO" id="GO:0003924">
    <property type="term" value="F:GTPase activity"/>
    <property type="evidence" value="ECO:0007669"/>
    <property type="project" value="InterPro"/>
</dbReference>
<dbReference type="SMART" id="SM00275">
    <property type="entry name" value="G_alpha"/>
    <property type="match status" value="1"/>
</dbReference>
<keyword evidence="3 5" id="KW-0342">GTP-binding</keyword>
<dbReference type="GO" id="GO:0001664">
    <property type="term" value="F:G protein-coupled receptor binding"/>
    <property type="evidence" value="ECO:0007669"/>
    <property type="project" value="TreeGrafter"/>
</dbReference>
<dbReference type="Pfam" id="PF00503">
    <property type="entry name" value="G-alpha"/>
    <property type="match status" value="1"/>
</dbReference>
<name>A0A0D7ARJ1_9AGAR</name>
<dbReference type="SUPFAM" id="SSF52540">
    <property type="entry name" value="P-loop containing nucleoside triphosphate hydrolases"/>
    <property type="match status" value="1"/>
</dbReference>